<keyword evidence="7" id="KW-1185">Reference proteome</keyword>
<feature type="binding site" evidence="4">
    <location>
        <position position="42"/>
    </location>
    <ligand>
        <name>ATP</name>
        <dbReference type="ChEBI" id="CHEBI:30616"/>
    </ligand>
</feature>
<dbReference type="PANTHER" id="PTHR24348:SF68">
    <property type="entry name" value="SERINE_THREONINE-PROTEIN KINASE ATG1C"/>
    <property type="match status" value="1"/>
</dbReference>
<dbReference type="InterPro" id="IPR000719">
    <property type="entry name" value="Prot_kinase_dom"/>
</dbReference>
<comment type="caution">
    <text evidence="6">The sequence shown here is derived from an EMBL/GenBank/DDBJ whole genome shotgun (WGS) entry which is preliminary data.</text>
</comment>
<gene>
    <name evidence="6" type="ORF">NBRC116591_36590</name>
</gene>
<organism evidence="6 7">
    <name type="scientific">Sessilibacter corallicola</name>
    <dbReference type="NCBI Taxonomy" id="2904075"/>
    <lineage>
        <taxon>Bacteria</taxon>
        <taxon>Pseudomonadati</taxon>
        <taxon>Pseudomonadota</taxon>
        <taxon>Gammaproteobacteria</taxon>
        <taxon>Cellvibrionales</taxon>
        <taxon>Cellvibrionaceae</taxon>
        <taxon>Sessilibacter</taxon>
    </lineage>
</organism>
<dbReference type="SUPFAM" id="SSF48452">
    <property type="entry name" value="TPR-like"/>
    <property type="match status" value="1"/>
</dbReference>
<dbReference type="InterPro" id="IPR008271">
    <property type="entry name" value="Ser/Thr_kinase_AS"/>
</dbReference>
<evidence type="ECO:0000256" key="4">
    <source>
        <dbReference type="PROSITE-ProRule" id="PRU10141"/>
    </source>
</evidence>
<dbReference type="InterPro" id="IPR011009">
    <property type="entry name" value="Kinase-like_dom_sf"/>
</dbReference>
<keyword evidence="2 4" id="KW-0067">ATP-binding</keyword>
<dbReference type="InterPro" id="IPR019734">
    <property type="entry name" value="TPR_rpt"/>
</dbReference>
<evidence type="ECO:0000259" key="5">
    <source>
        <dbReference type="PROSITE" id="PS50011"/>
    </source>
</evidence>
<protein>
    <recommendedName>
        <fullName evidence="5">Protein kinase domain-containing protein</fullName>
    </recommendedName>
</protein>
<dbReference type="PROSITE" id="PS50293">
    <property type="entry name" value="TPR_REGION"/>
    <property type="match status" value="1"/>
</dbReference>
<dbReference type="InterPro" id="IPR011990">
    <property type="entry name" value="TPR-like_helical_dom_sf"/>
</dbReference>
<evidence type="ECO:0000313" key="6">
    <source>
        <dbReference type="EMBL" id="GAA6169848.1"/>
    </source>
</evidence>
<dbReference type="Pfam" id="PF00069">
    <property type="entry name" value="Pkinase"/>
    <property type="match status" value="1"/>
</dbReference>
<evidence type="ECO:0000256" key="3">
    <source>
        <dbReference type="PROSITE-ProRule" id="PRU00339"/>
    </source>
</evidence>
<dbReference type="CDD" id="cd14014">
    <property type="entry name" value="STKc_PknB_like"/>
    <property type="match status" value="1"/>
</dbReference>
<dbReference type="Pfam" id="PF13432">
    <property type="entry name" value="TPR_16"/>
    <property type="match status" value="1"/>
</dbReference>
<dbReference type="PROSITE" id="PS50005">
    <property type="entry name" value="TPR"/>
    <property type="match status" value="2"/>
</dbReference>
<dbReference type="PROSITE" id="PS00107">
    <property type="entry name" value="PROTEIN_KINASE_ATP"/>
    <property type="match status" value="1"/>
</dbReference>
<proteinExistence type="predicted"/>
<feature type="repeat" description="TPR" evidence="3">
    <location>
        <begin position="586"/>
        <end position="619"/>
    </location>
</feature>
<sequence length="859" mass="97197">MDNNEELPSFENYQVLRELGRGGMGVVYLAEDKRLNRQVALKVIHAAKIHSISKDQIINEAKILANLNHANIVHLYDIVEEHDSIALVMEYVDGIDLKRAIVEQYASLEQKIIWLRQIAQALEYAHDHNILHRDIKPENILVSNSNIAKLSDFGISEVISGTPTRSFKEHSQNKSEKFSSLLTLAPEEINGASVDTKSDLFSLGCVCYTLLCGKHPFVTGSVINKNEIIKNILHNEPINPKDFNPNIPAEICTLVVSLLQKEKSQRPPNTADVVGRLVAHEKNPSGLNDVDLTETLPTSELYKAPTGFPAWLKSTLAILVVVVCCVTGYWIYDSRPIEKKYVAIYEPALWDSEGVSDIEKELLLRASVWIREYLLIHPNISVLESGVSEGVDISIEDFISQSAADEIITIKTECFQSKCNLISRVLESDRLVIREELNEFFLPSEYSSVKQFINVFVANSFGKIQGLDIDIKESDLKEYLILYEANYLGGMPYSELLERISQLYVREPAFPGIYEIWISVLLKLYNDSANTKYLDKLQEVLSYEKKFSLNGGENFYNELLLLIYKGEHEQALKLISNVERKDQKLEDIVSVYASYYKGIGEYSKASEYYEKLIAYRPSAKNYYNAALNYWWGSDYSSLDETLSDLFKVAPDYNLAIKLQGASYLSQGKLNDARVFFQRAISVNKDGETLNNIGLTYLLSGSYELAVEKFEQAVKIVPEDPVSRLNLAESYLLVDDSVKSSEQFQQVIQLTENSKDFAYNLTRAQALAHQKKFGESIELIKLLERNYSEDVELLYTSSIVYSLVGDVYSARSTAKLAVENGLGLVWLNLPWFDRICNRTDSVTDSAGVDQLLNCFESVKK</sequence>
<dbReference type="Gene3D" id="1.25.40.10">
    <property type="entry name" value="Tetratricopeptide repeat domain"/>
    <property type="match status" value="1"/>
</dbReference>
<feature type="domain" description="Protein kinase" evidence="5">
    <location>
        <begin position="13"/>
        <end position="283"/>
    </location>
</feature>
<keyword evidence="1 4" id="KW-0547">Nucleotide-binding</keyword>
<feature type="repeat" description="TPR" evidence="3">
    <location>
        <begin position="686"/>
        <end position="719"/>
    </location>
</feature>
<dbReference type="SMART" id="SM00220">
    <property type="entry name" value="S_TKc"/>
    <property type="match status" value="1"/>
</dbReference>
<dbReference type="InterPro" id="IPR045269">
    <property type="entry name" value="Atg1-like"/>
</dbReference>
<dbReference type="RefSeq" id="WP_353304257.1">
    <property type="nucleotide sequence ID" value="NZ_BAABWN010000015.1"/>
</dbReference>
<dbReference type="SMART" id="SM00028">
    <property type="entry name" value="TPR"/>
    <property type="match status" value="4"/>
</dbReference>
<dbReference type="EMBL" id="BAABWN010000015">
    <property type="protein sequence ID" value="GAA6169848.1"/>
    <property type="molecule type" value="Genomic_DNA"/>
</dbReference>
<dbReference type="PANTHER" id="PTHR24348">
    <property type="entry name" value="SERINE/THREONINE-PROTEIN KINASE UNC-51-RELATED"/>
    <property type="match status" value="1"/>
</dbReference>
<dbReference type="SUPFAM" id="SSF56112">
    <property type="entry name" value="Protein kinase-like (PK-like)"/>
    <property type="match status" value="1"/>
</dbReference>
<dbReference type="PROSITE" id="PS50011">
    <property type="entry name" value="PROTEIN_KINASE_DOM"/>
    <property type="match status" value="1"/>
</dbReference>
<name>A0ABQ0ADW9_9GAMM</name>
<dbReference type="InterPro" id="IPR017441">
    <property type="entry name" value="Protein_kinase_ATP_BS"/>
</dbReference>
<dbReference type="Proteomes" id="UP001465153">
    <property type="component" value="Unassembled WGS sequence"/>
</dbReference>
<dbReference type="PROSITE" id="PS00108">
    <property type="entry name" value="PROTEIN_KINASE_ST"/>
    <property type="match status" value="1"/>
</dbReference>
<keyword evidence="3" id="KW-0802">TPR repeat</keyword>
<reference evidence="6 7" key="1">
    <citation type="submission" date="2024-04" db="EMBL/GenBank/DDBJ databases">
        <title>Draft genome sequence of Sessilibacter corallicola NBRC 116591.</title>
        <authorList>
            <person name="Miyakawa T."/>
            <person name="Kusuya Y."/>
            <person name="Miura T."/>
        </authorList>
    </citation>
    <scope>NUCLEOTIDE SEQUENCE [LARGE SCALE GENOMIC DNA]</scope>
    <source>
        <strain evidence="6 7">KU-00831-HH</strain>
    </source>
</reference>
<evidence type="ECO:0000313" key="7">
    <source>
        <dbReference type="Proteomes" id="UP001465153"/>
    </source>
</evidence>
<dbReference type="Gene3D" id="1.10.510.10">
    <property type="entry name" value="Transferase(Phosphotransferase) domain 1"/>
    <property type="match status" value="1"/>
</dbReference>
<accession>A0ABQ0ADW9</accession>
<evidence type="ECO:0000256" key="2">
    <source>
        <dbReference type="ARBA" id="ARBA00022840"/>
    </source>
</evidence>
<dbReference type="Pfam" id="PF13181">
    <property type="entry name" value="TPR_8"/>
    <property type="match status" value="1"/>
</dbReference>
<evidence type="ECO:0000256" key="1">
    <source>
        <dbReference type="ARBA" id="ARBA00022741"/>
    </source>
</evidence>